<keyword evidence="4" id="KW-1185">Reference proteome</keyword>
<dbReference type="InterPro" id="IPR036415">
    <property type="entry name" value="Lamin_tail_dom_sf"/>
</dbReference>
<reference evidence="3 4" key="1">
    <citation type="submission" date="2023-11" db="EMBL/GenBank/DDBJ databases">
        <title>Paucibacter sp. nov., isolated from fresh soil in Korea.</title>
        <authorList>
            <person name="Le N.T.T."/>
        </authorList>
    </citation>
    <scope>NUCLEOTIDE SEQUENCE [LARGE SCALE GENOMIC DNA]</scope>
    <source>
        <strain evidence="3 4">R3-3</strain>
    </source>
</reference>
<feature type="chain" id="PRO_5045725874" evidence="1">
    <location>
        <begin position="22"/>
        <end position="224"/>
    </location>
</feature>
<keyword evidence="1" id="KW-0732">Signal</keyword>
<dbReference type="Pfam" id="PF07589">
    <property type="entry name" value="PEP-CTERM"/>
    <property type="match status" value="1"/>
</dbReference>
<evidence type="ECO:0000259" key="2">
    <source>
        <dbReference type="PROSITE" id="PS51841"/>
    </source>
</evidence>
<gene>
    <name evidence="3" type="ORF">SNE35_02890</name>
</gene>
<sequence length="224" mass="22273">MKNTAILAAALLAVAASAAHADVRVTEVAPWSSGNSPVGADWFELTNTGTSAVTITGWKMDDSSAAFGSAVALNGITSIAAGESVIFLEGSGSALVNSFKSAWFGTNVPAGLQVGTYTGNGVGLSTDGDAVTIFNASGVQQAKITFGTSDSSSPYQTFDNSQGLNNVTVSLLSAAGTNGAFLAHDGVEIGSPGTIAAAVPEPSTYALLLGGLVAVGAVARRRKA</sequence>
<protein>
    <submittedName>
        <fullName evidence="3">Lamin tail domain-containing protein</fullName>
    </submittedName>
</protein>
<accession>A0ABU5DDU6</accession>
<dbReference type="EMBL" id="JAXCLA010000001">
    <property type="protein sequence ID" value="MDY0743429.1"/>
    <property type="molecule type" value="Genomic_DNA"/>
</dbReference>
<feature type="signal peptide" evidence="1">
    <location>
        <begin position="1"/>
        <end position="21"/>
    </location>
</feature>
<dbReference type="InterPro" id="IPR001322">
    <property type="entry name" value="Lamin_tail_dom"/>
</dbReference>
<dbReference type="Proteomes" id="UP001285263">
    <property type="component" value="Unassembled WGS sequence"/>
</dbReference>
<dbReference type="RefSeq" id="WP_320421318.1">
    <property type="nucleotide sequence ID" value="NZ_JAXCLA010000001.1"/>
</dbReference>
<name>A0ABU5DDU6_9BURK</name>
<evidence type="ECO:0000313" key="3">
    <source>
        <dbReference type="EMBL" id="MDY0743429.1"/>
    </source>
</evidence>
<evidence type="ECO:0000313" key="4">
    <source>
        <dbReference type="Proteomes" id="UP001285263"/>
    </source>
</evidence>
<organism evidence="3 4">
    <name type="scientific">Roseateles agri</name>
    <dbReference type="NCBI Taxonomy" id="3098619"/>
    <lineage>
        <taxon>Bacteria</taxon>
        <taxon>Pseudomonadati</taxon>
        <taxon>Pseudomonadota</taxon>
        <taxon>Betaproteobacteria</taxon>
        <taxon>Burkholderiales</taxon>
        <taxon>Sphaerotilaceae</taxon>
        <taxon>Roseateles</taxon>
    </lineage>
</organism>
<dbReference type="PROSITE" id="PS51841">
    <property type="entry name" value="LTD"/>
    <property type="match status" value="1"/>
</dbReference>
<dbReference type="SUPFAM" id="SSF74853">
    <property type="entry name" value="Lamin A/C globular tail domain"/>
    <property type="match status" value="1"/>
</dbReference>
<dbReference type="InterPro" id="IPR013424">
    <property type="entry name" value="Ice-binding_C"/>
</dbReference>
<feature type="domain" description="LTD" evidence="2">
    <location>
        <begin position="10"/>
        <end position="148"/>
    </location>
</feature>
<proteinExistence type="predicted"/>
<evidence type="ECO:0000256" key="1">
    <source>
        <dbReference type="SAM" id="SignalP"/>
    </source>
</evidence>
<dbReference type="Pfam" id="PF00932">
    <property type="entry name" value="LTD"/>
    <property type="match status" value="1"/>
</dbReference>
<dbReference type="NCBIfam" id="TIGR02595">
    <property type="entry name" value="PEP_CTERM"/>
    <property type="match status" value="1"/>
</dbReference>
<comment type="caution">
    <text evidence="3">The sequence shown here is derived from an EMBL/GenBank/DDBJ whole genome shotgun (WGS) entry which is preliminary data.</text>
</comment>